<dbReference type="UniPathway" id="UPA00094"/>
<evidence type="ECO:0000256" key="4">
    <source>
        <dbReference type="RuleBase" id="RU364072"/>
    </source>
</evidence>
<dbReference type="GO" id="GO:0006633">
    <property type="term" value="P:fatty acid biosynthetic process"/>
    <property type="evidence" value="ECO:0007669"/>
    <property type="project" value="UniProtKB-UniPathway"/>
</dbReference>
<dbReference type="KEGG" id="aay:WYH_03206"/>
<evidence type="ECO:0000256" key="2">
    <source>
        <dbReference type="ARBA" id="ARBA00017562"/>
    </source>
</evidence>
<dbReference type="PROSITE" id="PS50968">
    <property type="entry name" value="BIOTINYL_LIPOYL"/>
    <property type="match status" value="1"/>
</dbReference>
<comment type="pathway">
    <text evidence="4">Lipid metabolism; fatty acid biosynthesis.</text>
</comment>
<protein>
    <recommendedName>
        <fullName evidence="2 4">Biotin carboxyl carrier protein of acetyl-CoA carboxylase</fullName>
    </recommendedName>
</protein>
<dbReference type="PANTHER" id="PTHR45266:SF3">
    <property type="entry name" value="OXALOACETATE DECARBOXYLASE ALPHA CHAIN"/>
    <property type="match status" value="1"/>
</dbReference>
<evidence type="ECO:0000256" key="3">
    <source>
        <dbReference type="ARBA" id="ARBA00023267"/>
    </source>
</evidence>
<dbReference type="InterPro" id="IPR011053">
    <property type="entry name" value="Single_hybrid_motif"/>
</dbReference>
<comment type="function">
    <text evidence="1 4">This protein is a component of the acetyl coenzyme A carboxylase complex; first, biotin carboxylase catalyzes the carboxylation of the carrier protein and then the transcarboxylase transfers the carboxyl group to form malonyl-CoA.</text>
</comment>
<dbReference type="OrthoDB" id="9811735at2"/>
<dbReference type="InterPro" id="IPR001249">
    <property type="entry name" value="AcCoA_biotinCC"/>
</dbReference>
<dbReference type="AlphaFoldDB" id="A0A0F7KZG3"/>
<keyword evidence="4" id="KW-0275">Fatty acid biosynthesis</keyword>
<dbReference type="PRINTS" id="PR01071">
    <property type="entry name" value="ACOABIOTINCC"/>
</dbReference>
<keyword evidence="4" id="KW-0444">Lipid biosynthesis</keyword>
<evidence type="ECO:0000313" key="7">
    <source>
        <dbReference type="Proteomes" id="UP000034392"/>
    </source>
</evidence>
<organism evidence="6 7">
    <name type="scientific">Croceibacterium atlanticum</name>
    <dbReference type="NCBI Taxonomy" id="1267766"/>
    <lineage>
        <taxon>Bacteria</taxon>
        <taxon>Pseudomonadati</taxon>
        <taxon>Pseudomonadota</taxon>
        <taxon>Alphaproteobacteria</taxon>
        <taxon>Sphingomonadales</taxon>
        <taxon>Erythrobacteraceae</taxon>
        <taxon>Croceibacterium</taxon>
    </lineage>
</organism>
<feature type="region of interest" description="Disordered" evidence="5">
    <location>
        <begin position="36"/>
        <end position="84"/>
    </location>
</feature>
<feature type="compositionally biased region" description="Pro residues" evidence="5">
    <location>
        <begin position="55"/>
        <end position="67"/>
    </location>
</feature>
<evidence type="ECO:0000256" key="1">
    <source>
        <dbReference type="ARBA" id="ARBA00003761"/>
    </source>
</evidence>
<dbReference type="GO" id="GO:0003989">
    <property type="term" value="F:acetyl-CoA carboxylase activity"/>
    <property type="evidence" value="ECO:0007669"/>
    <property type="project" value="InterPro"/>
</dbReference>
<dbReference type="PATRIC" id="fig|1267766.3.peg.3251"/>
<evidence type="ECO:0000313" key="6">
    <source>
        <dbReference type="EMBL" id="AKH44225.1"/>
    </source>
</evidence>
<dbReference type="Pfam" id="PF00364">
    <property type="entry name" value="Biotin_lipoyl"/>
    <property type="match status" value="1"/>
</dbReference>
<dbReference type="STRING" id="1267766.WYH_03206"/>
<keyword evidence="4" id="KW-0443">Lipid metabolism</keyword>
<gene>
    <name evidence="6" type="primary">accB_2</name>
    <name evidence="6" type="ORF">WYH_03206</name>
</gene>
<proteinExistence type="predicted"/>
<sequence>MSLSRKDVEEIMQLLEGSRFDRLALEMDGVKLELVREGAGLGARPSTGSGRAEPPRSPEPAPTPAHPEPVEGQPPQAPAPARGEGLVEIRSPLLGVFYRAPKPGEPPFVEVGSRVEEDTVIGIIEVMKLMNSARAGVCGEVVEILGTNGEMVEHGEALMLVRPD</sequence>
<dbReference type="SUPFAM" id="SSF51230">
    <property type="entry name" value="Single hybrid motif"/>
    <property type="match status" value="1"/>
</dbReference>
<dbReference type="Proteomes" id="UP000034392">
    <property type="component" value="Chromosome"/>
</dbReference>
<dbReference type="EMBL" id="CP011452">
    <property type="protein sequence ID" value="AKH44225.1"/>
    <property type="molecule type" value="Genomic_DNA"/>
</dbReference>
<dbReference type="PANTHER" id="PTHR45266">
    <property type="entry name" value="OXALOACETATE DECARBOXYLASE ALPHA CHAIN"/>
    <property type="match status" value="1"/>
</dbReference>
<feature type="compositionally biased region" description="Low complexity" evidence="5">
    <location>
        <begin position="70"/>
        <end position="84"/>
    </location>
</feature>
<reference evidence="6" key="1">
    <citation type="submission" date="2015-05" db="EMBL/GenBank/DDBJ databases">
        <title>The complete genome of Altererythrobacter atlanticus strain 26DY36.</title>
        <authorList>
            <person name="Wu Y.-H."/>
            <person name="Cheng H."/>
            <person name="Wu X.-W."/>
        </authorList>
    </citation>
    <scope>NUCLEOTIDE SEQUENCE [LARGE SCALE GENOMIC DNA]</scope>
    <source>
        <strain evidence="6">26DY36</strain>
    </source>
</reference>
<name>A0A0F7KZG3_9SPHN</name>
<dbReference type="Gene3D" id="2.40.50.100">
    <property type="match status" value="1"/>
</dbReference>
<evidence type="ECO:0000256" key="5">
    <source>
        <dbReference type="SAM" id="MobiDB-lite"/>
    </source>
</evidence>
<dbReference type="InterPro" id="IPR050709">
    <property type="entry name" value="Biotin_Carboxyl_Carrier/Decarb"/>
</dbReference>
<dbReference type="RefSeq" id="WP_046904599.1">
    <property type="nucleotide sequence ID" value="NZ_CP011452.2"/>
</dbReference>
<dbReference type="GO" id="GO:0009317">
    <property type="term" value="C:acetyl-CoA carboxylase complex"/>
    <property type="evidence" value="ECO:0007669"/>
    <property type="project" value="InterPro"/>
</dbReference>
<dbReference type="InterPro" id="IPR000089">
    <property type="entry name" value="Biotin_lipoyl"/>
</dbReference>
<accession>A0A0F7KZG3</accession>
<keyword evidence="4" id="KW-0276">Fatty acid metabolism</keyword>
<dbReference type="CDD" id="cd06850">
    <property type="entry name" value="biotinyl_domain"/>
    <property type="match status" value="1"/>
</dbReference>
<keyword evidence="7" id="KW-1185">Reference proteome</keyword>
<keyword evidence="3 4" id="KW-0092">Biotin</keyword>